<keyword evidence="11" id="KW-0539">Nucleus</keyword>
<evidence type="ECO:0000256" key="7">
    <source>
        <dbReference type="ARBA" id="ARBA00022833"/>
    </source>
</evidence>
<dbReference type="FunFam" id="3.30.160.60:FF:000060">
    <property type="entry name" value="zinc finger protein 436"/>
    <property type="match status" value="1"/>
</dbReference>
<dbReference type="GO" id="GO:0000981">
    <property type="term" value="F:DNA-binding transcription factor activity, RNA polymerase II-specific"/>
    <property type="evidence" value="ECO:0007669"/>
    <property type="project" value="TreeGrafter"/>
</dbReference>
<dbReference type="AlphaFoldDB" id="A0A8C5MDV0"/>
<dbReference type="PANTHER" id="PTHR23226">
    <property type="entry name" value="ZINC FINGER AND SCAN DOMAIN-CONTAINING"/>
    <property type="match status" value="1"/>
</dbReference>
<comment type="similarity">
    <text evidence="3">Belongs to the krueppel C2H2-type zinc-finger protein family.</text>
</comment>
<dbReference type="GeneTree" id="ENSGT01150000286958"/>
<evidence type="ECO:0000313" key="15">
    <source>
        <dbReference type="Ensembl" id="ENSLLEP00000012636.1"/>
    </source>
</evidence>
<dbReference type="Ensembl" id="ENSLLET00000013127.1">
    <property type="protein sequence ID" value="ENSLLEP00000012636.1"/>
    <property type="gene ID" value="ENSLLEG00000007996.1"/>
</dbReference>
<evidence type="ECO:0000256" key="6">
    <source>
        <dbReference type="ARBA" id="ARBA00022771"/>
    </source>
</evidence>
<dbReference type="FunFam" id="3.30.160.60:FF:001158">
    <property type="entry name" value="zinc finger protein 22"/>
    <property type="match status" value="1"/>
</dbReference>
<evidence type="ECO:0000256" key="10">
    <source>
        <dbReference type="ARBA" id="ARBA00023163"/>
    </source>
</evidence>
<dbReference type="GO" id="GO:0000978">
    <property type="term" value="F:RNA polymerase II cis-regulatory region sequence-specific DNA binding"/>
    <property type="evidence" value="ECO:0007669"/>
    <property type="project" value="TreeGrafter"/>
</dbReference>
<protein>
    <recommendedName>
        <fullName evidence="14">C2H2-type domain-containing protein</fullName>
    </recommendedName>
</protein>
<feature type="compositionally biased region" description="Basic and acidic residues" evidence="13">
    <location>
        <begin position="111"/>
        <end position="129"/>
    </location>
</feature>
<dbReference type="PROSITE" id="PS00028">
    <property type="entry name" value="ZINC_FINGER_C2H2_1"/>
    <property type="match status" value="6"/>
</dbReference>
<comment type="subcellular location">
    <subcellularLocation>
        <location evidence="2">Nucleus</location>
    </subcellularLocation>
</comment>
<name>A0A8C5MDV0_9ANUR</name>
<dbReference type="FunFam" id="3.30.160.60:FF:000812">
    <property type="entry name" value="zinc finger protein 23 isoform X2"/>
    <property type="match status" value="1"/>
</dbReference>
<evidence type="ECO:0000313" key="16">
    <source>
        <dbReference type="Proteomes" id="UP000694569"/>
    </source>
</evidence>
<keyword evidence="8" id="KW-0805">Transcription regulation</keyword>
<dbReference type="Pfam" id="PF00096">
    <property type="entry name" value="zf-C2H2"/>
    <property type="match status" value="6"/>
</dbReference>
<feature type="domain" description="C2H2-type" evidence="14">
    <location>
        <begin position="382"/>
        <end position="409"/>
    </location>
</feature>
<keyword evidence="7" id="KW-0862">Zinc</keyword>
<dbReference type="PANTHER" id="PTHR23226:SF397">
    <property type="entry name" value="C2H2-TYPE DOMAIN-CONTAINING PROTEIN"/>
    <property type="match status" value="1"/>
</dbReference>
<keyword evidence="9" id="KW-0238">DNA-binding</keyword>
<feature type="region of interest" description="Disordered" evidence="13">
    <location>
        <begin position="1"/>
        <end position="192"/>
    </location>
</feature>
<evidence type="ECO:0000256" key="12">
    <source>
        <dbReference type="PROSITE-ProRule" id="PRU00042"/>
    </source>
</evidence>
<evidence type="ECO:0000256" key="11">
    <source>
        <dbReference type="ARBA" id="ARBA00023242"/>
    </source>
</evidence>
<dbReference type="Gene3D" id="3.30.160.60">
    <property type="entry name" value="Classic Zinc Finger"/>
    <property type="match status" value="6"/>
</dbReference>
<feature type="domain" description="C2H2-type" evidence="14">
    <location>
        <begin position="326"/>
        <end position="353"/>
    </location>
</feature>
<dbReference type="SMART" id="SM00355">
    <property type="entry name" value="ZnF_C2H2"/>
    <property type="match status" value="6"/>
</dbReference>
<dbReference type="GO" id="GO:0005634">
    <property type="term" value="C:nucleus"/>
    <property type="evidence" value="ECO:0007669"/>
    <property type="project" value="UniProtKB-SubCell"/>
</dbReference>
<dbReference type="OrthoDB" id="9902533at2759"/>
<dbReference type="PROSITE" id="PS50157">
    <property type="entry name" value="ZINC_FINGER_C2H2_2"/>
    <property type="match status" value="6"/>
</dbReference>
<keyword evidence="16" id="KW-1185">Reference proteome</keyword>
<organism evidence="15 16">
    <name type="scientific">Leptobrachium leishanense</name>
    <name type="common">Leishan spiny toad</name>
    <dbReference type="NCBI Taxonomy" id="445787"/>
    <lineage>
        <taxon>Eukaryota</taxon>
        <taxon>Metazoa</taxon>
        <taxon>Chordata</taxon>
        <taxon>Craniata</taxon>
        <taxon>Vertebrata</taxon>
        <taxon>Euteleostomi</taxon>
        <taxon>Amphibia</taxon>
        <taxon>Batrachia</taxon>
        <taxon>Anura</taxon>
        <taxon>Pelobatoidea</taxon>
        <taxon>Megophryidae</taxon>
        <taxon>Leptobrachium</taxon>
    </lineage>
</organism>
<dbReference type="InterPro" id="IPR013087">
    <property type="entry name" value="Znf_C2H2_type"/>
</dbReference>
<feature type="domain" description="C2H2-type" evidence="14">
    <location>
        <begin position="410"/>
        <end position="434"/>
    </location>
</feature>
<dbReference type="FunFam" id="3.30.160.60:FF:000478">
    <property type="entry name" value="Zinc finger protein 133"/>
    <property type="match status" value="1"/>
</dbReference>
<feature type="domain" description="C2H2-type" evidence="14">
    <location>
        <begin position="298"/>
        <end position="325"/>
    </location>
</feature>
<reference evidence="15" key="1">
    <citation type="submission" date="2025-08" db="UniProtKB">
        <authorList>
            <consortium name="Ensembl"/>
        </authorList>
    </citation>
    <scope>IDENTIFICATION</scope>
</reference>
<evidence type="ECO:0000256" key="8">
    <source>
        <dbReference type="ARBA" id="ARBA00023015"/>
    </source>
</evidence>
<keyword evidence="5" id="KW-0677">Repeat</keyword>
<accession>A0A8C5MDV0</accession>
<dbReference type="FunFam" id="3.30.160.60:FF:000862">
    <property type="entry name" value="zinc finger protein 697"/>
    <property type="match status" value="1"/>
</dbReference>
<feature type="domain" description="C2H2-type" evidence="14">
    <location>
        <begin position="354"/>
        <end position="381"/>
    </location>
</feature>
<evidence type="ECO:0000256" key="1">
    <source>
        <dbReference type="ARBA" id="ARBA00003767"/>
    </source>
</evidence>
<dbReference type="Proteomes" id="UP000694569">
    <property type="component" value="Unplaced"/>
</dbReference>
<evidence type="ECO:0000256" key="3">
    <source>
        <dbReference type="ARBA" id="ARBA00006991"/>
    </source>
</evidence>
<proteinExistence type="inferred from homology"/>
<evidence type="ECO:0000256" key="13">
    <source>
        <dbReference type="SAM" id="MobiDB-lite"/>
    </source>
</evidence>
<dbReference type="FunFam" id="3.30.160.60:FF:000759">
    <property type="entry name" value="zinc finger protein 16"/>
    <property type="match status" value="1"/>
</dbReference>
<evidence type="ECO:0000256" key="5">
    <source>
        <dbReference type="ARBA" id="ARBA00022737"/>
    </source>
</evidence>
<evidence type="ECO:0000259" key="14">
    <source>
        <dbReference type="PROSITE" id="PS50157"/>
    </source>
</evidence>
<evidence type="ECO:0000256" key="2">
    <source>
        <dbReference type="ARBA" id="ARBA00004123"/>
    </source>
</evidence>
<dbReference type="SUPFAM" id="SSF57667">
    <property type="entry name" value="beta-beta-alpha zinc fingers"/>
    <property type="match status" value="3"/>
</dbReference>
<keyword evidence="6 12" id="KW-0863">Zinc-finger</keyword>
<evidence type="ECO:0000256" key="4">
    <source>
        <dbReference type="ARBA" id="ARBA00022723"/>
    </source>
</evidence>
<evidence type="ECO:0000256" key="9">
    <source>
        <dbReference type="ARBA" id="ARBA00023125"/>
    </source>
</evidence>
<dbReference type="InterPro" id="IPR036236">
    <property type="entry name" value="Znf_C2H2_sf"/>
</dbReference>
<feature type="region of interest" description="Disordered" evidence="13">
    <location>
        <begin position="233"/>
        <end position="260"/>
    </location>
</feature>
<reference evidence="15" key="2">
    <citation type="submission" date="2025-09" db="UniProtKB">
        <authorList>
            <consortium name="Ensembl"/>
        </authorList>
    </citation>
    <scope>IDENTIFICATION</scope>
</reference>
<dbReference type="GO" id="GO:0008270">
    <property type="term" value="F:zinc ion binding"/>
    <property type="evidence" value="ECO:0007669"/>
    <property type="project" value="UniProtKB-KW"/>
</dbReference>
<comment type="function">
    <text evidence="1">May be involved in transcriptional regulation.</text>
</comment>
<feature type="domain" description="C2H2-type" evidence="14">
    <location>
        <begin position="270"/>
        <end position="297"/>
    </location>
</feature>
<sequence length="434" mass="49284">MDGEPSICPRKLPPGQEDHGCRGHYLGEITGKGPSSRPRDGSTGRTQREGLHAPGPSPGFERKSKDVEGYPWAKYLVIDKPQKRHRKSAKTEGDLFEEENPPDFYPPTESSHTECPSRHMKEESSHGEDNGMDTSTEDTQEDFIYLHIKEESFSSEEDGGTDIYPHVDQSEYPPSHFKGEPASRQGGDLSDAEDHECLDPAEEDYICIQIKSESSSCDEETLSDNKSIGHIFKKKRKKPTEGNQRNKRAHTRISEKKGQAKSKTISARTFSCSVCQKTFISNADLIKHQRTHTGEKPFSCMVCGKRFSDKSNLLKHRKFHTREGPFVCPECGKHFSYRSDLATHQRIHTGEKPFTCSECGKCFYQNSHLAEHQKIHRGDKPFSCAECGKCFTRSSHLAQHQMIHTGEKPFSCSECRKRFNDKSNLLKHQRLHTR</sequence>
<feature type="compositionally biased region" description="Basic and acidic residues" evidence="13">
    <location>
        <begin position="37"/>
        <end position="51"/>
    </location>
</feature>
<keyword evidence="10" id="KW-0804">Transcription</keyword>
<keyword evidence="4" id="KW-0479">Metal-binding</keyword>